<dbReference type="Proteomes" id="UP000037558">
    <property type="component" value="Unassembled WGS sequence"/>
</dbReference>
<accession>A0A0M0KVT5</accession>
<dbReference type="Pfam" id="PF24585">
    <property type="entry name" value="YunG"/>
    <property type="match status" value="1"/>
</dbReference>
<evidence type="ECO:0000313" key="2">
    <source>
        <dbReference type="Proteomes" id="UP000037558"/>
    </source>
</evidence>
<dbReference type="InterPro" id="IPR056238">
    <property type="entry name" value="YunG-like"/>
</dbReference>
<reference evidence="2" key="1">
    <citation type="submission" date="2015-08" db="EMBL/GenBank/DDBJ databases">
        <title>Fjat-14210 dsm16467.</title>
        <authorList>
            <person name="Liu B."/>
            <person name="Wang J."/>
            <person name="Zhu Y."/>
            <person name="Liu G."/>
            <person name="Chen Q."/>
            <person name="Chen Z."/>
            <person name="Lan J."/>
            <person name="Che J."/>
            <person name="Ge C."/>
            <person name="Shi H."/>
            <person name="Pan Z."/>
            <person name="Liu X."/>
        </authorList>
    </citation>
    <scope>NUCLEOTIDE SEQUENCE [LARGE SCALE GENOMIC DNA]</scope>
    <source>
        <strain evidence="2">DSM 16467</strain>
    </source>
</reference>
<protein>
    <recommendedName>
        <fullName evidence="3">YunG</fullName>
    </recommendedName>
</protein>
<proteinExistence type="predicted"/>
<evidence type="ECO:0000313" key="1">
    <source>
        <dbReference type="EMBL" id="KOO42929.1"/>
    </source>
</evidence>
<organism evidence="1 2">
    <name type="scientific">Priestia koreensis</name>
    <dbReference type="NCBI Taxonomy" id="284581"/>
    <lineage>
        <taxon>Bacteria</taxon>
        <taxon>Bacillati</taxon>
        <taxon>Bacillota</taxon>
        <taxon>Bacilli</taxon>
        <taxon>Bacillales</taxon>
        <taxon>Bacillaceae</taxon>
        <taxon>Priestia</taxon>
    </lineage>
</organism>
<dbReference type="AlphaFoldDB" id="A0A0M0KVT5"/>
<comment type="caution">
    <text evidence="1">The sequence shown here is derived from an EMBL/GenBank/DDBJ whole genome shotgun (WGS) entry which is preliminary data.</text>
</comment>
<dbReference type="RefSeq" id="WP_053402731.1">
    <property type="nucleotide sequence ID" value="NZ_JAUKEN010000001.1"/>
</dbReference>
<keyword evidence="2" id="KW-1185">Reference proteome</keyword>
<dbReference type="STRING" id="284581.AMD01_17480"/>
<dbReference type="PATRIC" id="fig|284581.3.peg.3003"/>
<evidence type="ECO:0008006" key="3">
    <source>
        <dbReference type="Google" id="ProtNLM"/>
    </source>
</evidence>
<sequence length="113" mass="13412">MNMQQQIKVYEILYQVWSKESSSKWTKENPAKGQCGVTSLVVQDLFGGDIYKTDVRGSWHFYNMIEGKRYDFTASQFLELPLYEDQPSSRNEAFEDTNHEQYTYLKEQVMQFL</sequence>
<dbReference type="OrthoDB" id="9792518at2"/>
<gene>
    <name evidence="1" type="ORF">AMD01_17480</name>
</gene>
<dbReference type="EMBL" id="LILC01000023">
    <property type="protein sequence ID" value="KOO42929.1"/>
    <property type="molecule type" value="Genomic_DNA"/>
</dbReference>
<name>A0A0M0KVT5_9BACI</name>